<dbReference type="SUPFAM" id="SSF53850">
    <property type="entry name" value="Periplasmic binding protein-like II"/>
    <property type="match status" value="1"/>
</dbReference>
<feature type="signal peptide" evidence="5">
    <location>
        <begin position="1"/>
        <end position="21"/>
    </location>
</feature>
<dbReference type="GO" id="GO:0006865">
    <property type="term" value="P:amino acid transport"/>
    <property type="evidence" value="ECO:0007669"/>
    <property type="project" value="TreeGrafter"/>
</dbReference>
<accession>A0A4R7VCN0</accession>
<evidence type="ECO:0000256" key="3">
    <source>
        <dbReference type="ARBA" id="ARBA00022729"/>
    </source>
</evidence>
<dbReference type="InterPro" id="IPR051455">
    <property type="entry name" value="Bact_solute-bind_prot3"/>
</dbReference>
<keyword evidence="8" id="KW-1185">Reference proteome</keyword>
<keyword evidence="3 5" id="KW-0732">Signal</keyword>
<dbReference type="SMART" id="SM00062">
    <property type="entry name" value="PBPb"/>
    <property type="match status" value="1"/>
</dbReference>
<dbReference type="PROSITE" id="PS51257">
    <property type="entry name" value="PROKAR_LIPOPROTEIN"/>
    <property type="match status" value="1"/>
</dbReference>
<comment type="similarity">
    <text evidence="1">Belongs to the bacterial solute-binding protein 3 family.</text>
</comment>
<dbReference type="AlphaFoldDB" id="A0A4R7VCN0"/>
<sequence length="326" mass="34924">MRAVRASLVFVVLVLAVTACAGGGRPVDLANVTSVAQPTPVGAEENPETSTTSTTQAPPCDPRASYRPNGSLPQPGQMPGGTMKAIQDRGKLIAGVDQNTFLFGFRNPTTGALEGFDIDRVHELAAAIFGDPNKVQFKVVTSNDRVKALQDGDVDVVVRTMTANCERWQQINFSVTYYTAGQRLLVDRTSDVTTLDQLGGKKVCAAKGSTSISTIKQHPAKLVPVQVDNWSDCLIMLQQGQVSAVSTDDTILSGMVAQDPNVKMVGPRFTEEPYGIGIPKNNVDMVRFVNAVLAKSIADGAWQDSYNRWLGRTGEPGTPPTPAYLD</sequence>
<dbReference type="CDD" id="cd13690">
    <property type="entry name" value="PBP2_GluB"/>
    <property type="match status" value="1"/>
</dbReference>
<comment type="caution">
    <text evidence="7">The sequence shown here is derived from an EMBL/GenBank/DDBJ whole genome shotgun (WGS) entry which is preliminary data.</text>
</comment>
<evidence type="ECO:0000313" key="8">
    <source>
        <dbReference type="Proteomes" id="UP000294927"/>
    </source>
</evidence>
<feature type="domain" description="Solute-binding protein family 3/N-terminal" evidence="6">
    <location>
        <begin position="91"/>
        <end position="313"/>
    </location>
</feature>
<dbReference type="Pfam" id="PF00497">
    <property type="entry name" value="SBP_bac_3"/>
    <property type="match status" value="1"/>
</dbReference>
<dbReference type="Proteomes" id="UP000294927">
    <property type="component" value="Unassembled WGS sequence"/>
</dbReference>
<evidence type="ECO:0000313" key="7">
    <source>
        <dbReference type="EMBL" id="TDV46866.1"/>
    </source>
</evidence>
<gene>
    <name evidence="7" type="ORF">CLV71_11046</name>
</gene>
<dbReference type="PANTHER" id="PTHR30085">
    <property type="entry name" value="AMINO ACID ABC TRANSPORTER PERMEASE"/>
    <property type="match status" value="1"/>
</dbReference>
<dbReference type="OrthoDB" id="9807888at2"/>
<keyword evidence="2" id="KW-0813">Transport</keyword>
<dbReference type="RefSeq" id="WP_133905394.1">
    <property type="nucleotide sequence ID" value="NZ_SOCP01000010.1"/>
</dbReference>
<evidence type="ECO:0000256" key="5">
    <source>
        <dbReference type="SAM" id="SignalP"/>
    </source>
</evidence>
<dbReference type="GO" id="GO:0030288">
    <property type="term" value="C:outer membrane-bounded periplasmic space"/>
    <property type="evidence" value="ECO:0007669"/>
    <property type="project" value="TreeGrafter"/>
</dbReference>
<dbReference type="InterPro" id="IPR001638">
    <property type="entry name" value="Solute-binding_3/MltF_N"/>
</dbReference>
<organism evidence="7 8">
    <name type="scientific">Actinophytocola oryzae</name>
    <dbReference type="NCBI Taxonomy" id="502181"/>
    <lineage>
        <taxon>Bacteria</taxon>
        <taxon>Bacillati</taxon>
        <taxon>Actinomycetota</taxon>
        <taxon>Actinomycetes</taxon>
        <taxon>Pseudonocardiales</taxon>
        <taxon>Pseudonocardiaceae</taxon>
    </lineage>
</organism>
<dbReference type="EMBL" id="SOCP01000010">
    <property type="protein sequence ID" value="TDV46866.1"/>
    <property type="molecule type" value="Genomic_DNA"/>
</dbReference>
<evidence type="ECO:0000256" key="2">
    <source>
        <dbReference type="ARBA" id="ARBA00022448"/>
    </source>
</evidence>
<feature type="chain" id="PRO_5020263062" evidence="5">
    <location>
        <begin position="22"/>
        <end position="326"/>
    </location>
</feature>
<reference evidence="7 8" key="1">
    <citation type="submission" date="2019-03" db="EMBL/GenBank/DDBJ databases">
        <title>Genomic Encyclopedia of Archaeal and Bacterial Type Strains, Phase II (KMG-II): from individual species to whole genera.</title>
        <authorList>
            <person name="Goeker M."/>
        </authorList>
    </citation>
    <scope>NUCLEOTIDE SEQUENCE [LARGE SCALE GENOMIC DNA]</scope>
    <source>
        <strain evidence="7 8">DSM 45499</strain>
    </source>
</reference>
<dbReference type="Gene3D" id="3.40.190.10">
    <property type="entry name" value="Periplasmic binding protein-like II"/>
    <property type="match status" value="2"/>
</dbReference>
<dbReference type="PANTHER" id="PTHR30085:SF6">
    <property type="entry name" value="ABC TRANSPORTER GLUTAMINE-BINDING PROTEIN GLNH"/>
    <property type="match status" value="1"/>
</dbReference>
<protein>
    <submittedName>
        <fullName evidence="7">Amino acid ABC transporter substrate-binding protein (PAAT family)</fullName>
    </submittedName>
</protein>
<name>A0A4R7VCN0_9PSEU</name>
<dbReference type="GO" id="GO:0005576">
    <property type="term" value="C:extracellular region"/>
    <property type="evidence" value="ECO:0007669"/>
    <property type="project" value="TreeGrafter"/>
</dbReference>
<evidence type="ECO:0000256" key="1">
    <source>
        <dbReference type="ARBA" id="ARBA00010333"/>
    </source>
</evidence>
<evidence type="ECO:0000259" key="6">
    <source>
        <dbReference type="SMART" id="SM00062"/>
    </source>
</evidence>
<evidence type="ECO:0000256" key="4">
    <source>
        <dbReference type="SAM" id="MobiDB-lite"/>
    </source>
</evidence>
<proteinExistence type="inferred from homology"/>
<feature type="region of interest" description="Disordered" evidence="4">
    <location>
        <begin position="38"/>
        <end position="83"/>
    </location>
</feature>